<evidence type="ECO:0000313" key="4">
    <source>
        <dbReference type="Proteomes" id="UP000324800"/>
    </source>
</evidence>
<sequence length="94" mass="10183">MLLSSLILNIYVDVGVSDSDILDGVFIYVGVFICVGVINYEFSEKGEKMTSVEEEGDGKSNPGPGDAFQSKDLPMNCLPVYVYAVLSQSSCYPN</sequence>
<accession>A0A5J4TCW8</accession>
<feature type="region of interest" description="Disordered" evidence="1">
    <location>
        <begin position="49"/>
        <end position="70"/>
    </location>
</feature>
<organism evidence="3 4">
    <name type="scientific">Streblomastix strix</name>
    <dbReference type="NCBI Taxonomy" id="222440"/>
    <lineage>
        <taxon>Eukaryota</taxon>
        <taxon>Metamonada</taxon>
        <taxon>Preaxostyla</taxon>
        <taxon>Oxymonadida</taxon>
        <taxon>Streblomastigidae</taxon>
        <taxon>Streblomastix</taxon>
    </lineage>
</organism>
<keyword evidence="2" id="KW-0472">Membrane</keyword>
<proteinExistence type="predicted"/>
<evidence type="ECO:0000256" key="2">
    <source>
        <dbReference type="SAM" id="Phobius"/>
    </source>
</evidence>
<dbReference type="AlphaFoldDB" id="A0A5J4TCW8"/>
<keyword evidence="2" id="KW-0812">Transmembrane</keyword>
<evidence type="ECO:0000313" key="3">
    <source>
        <dbReference type="EMBL" id="KAA6355762.1"/>
    </source>
</evidence>
<dbReference type="Proteomes" id="UP000324800">
    <property type="component" value="Unassembled WGS sequence"/>
</dbReference>
<name>A0A5J4TCW8_9EUKA</name>
<evidence type="ECO:0000256" key="1">
    <source>
        <dbReference type="SAM" id="MobiDB-lite"/>
    </source>
</evidence>
<reference evidence="3 4" key="1">
    <citation type="submission" date="2019-03" db="EMBL/GenBank/DDBJ databases">
        <title>Single cell metagenomics reveals metabolic interactions within the superorganism composed of flagellate Streblomastix strix and complex community of Bacteroidetes bacteria on its surface.</title>
        <authorList>
            <person name="Treitli S.C."/>
            <person name="Kolisko M."/>
            <person name="Husnik F."/>
            <person name="Keeling P."/>
            <person name="Hampl V."/>
        </authorList>
    </citation>
    <scope>NUCLEOTIDE SEQUENCE [LARGE SCALE GENOMIC DNA]</scope>
    <source>
        <strain evidence="3">ST1C</strain>
    </source>
</reference>
<feature type="transmembrane region" description="Helical" evidence="2">
    <location>
        <begin position="25"/>
        <end position="42"/>
    </location>
</feature>
<dbReference type="EMBL" id="SNRW01034094">
    <property type="protein sequence ID" value="KAA6355762.1"/>
    <property type="molecule type" value="Genomic_DNA"/>
</dbReference>
<keyword evidence="2" id="KW-1133">Transmembrane helix</keyword>
<gene>
    <name evidence="3" type="ORF">EZS28_048711</name>
</gene>
<protein>
    <submittedName>
        <fullName evidence="3">Uncharacterized protein</fullName>
    </submittedName>
</protein>
<comment type="caution">
    <text evidence="3">The sequence shown here is derived from an EMBL/GenBank/DDBJ whole genome shotgun (WGS) entry which is preliminary data.</text>
</comment>